<dbReference type="PANTHER" id="PTHR45674:SF4">
    <property type="entry name" value="DNA LIGASE 1"/>
    <property type="match status" value="1"/>
</dbReference>
<dbReference type="AlphaFoldDB" id="A0ABD3NNJ7"/>
<dbReference type="PROSITE" id="PS50160">
    <property type="entry name" value="DNA_LIGASE_A3"/>
    <property type="match status" value="1"/>
</dbReference>
<dbReference type="GO" id="GO:0006260">
    <property type="term" value="P:DNA replication"/>
    <property type="evidence" value="ECO:0007669"/>
    <property type="project" value="UniProtKB-KW"/>
</dbReference>
<dbReference type="GO" id="GO:0005634">
    <property type="term" value="C:nucleus"/>
    <property type="evidence" value="ECO:0007669"/>
    <property type="project" value="UniProtKB-SubCell"/>
</dbReference>
<dbReference type="Proteomes" id="UP001530315">
    <property type="component" value="Unassembled WGS sequence"/>
</dbReference>
<evidence type="ECO:0000256" key="16">
    <source>
        <dbReference type="SAM" id="MobiDB-lite"/>
    </source>
</evidence>
<keyword evidence="9 14" id="KW-0233">DNA recombination</keyword>
<dbReference type="FunFam" id="2.40.50.140:FF:000062">
    <property type="entry name" value="DNA ligase"/>
    <property type="match status" value="1"/>
</dbReference>
<dbReference type="PROSITE" id="PS00333">
    <property type="entry name" value="DNA_LIGASE_A2"/>
    <property type="match status" value="1"/>
</dbReference>
<keyword evidence="19" id="KW-1185">Reference proteome</keyword>
<dbReference type="InterPro" id="IPR000977">
    <property type="entry name" value="DNA_ligase_ATP-dep"/>
</dbReference>
<evidence type="ECO:0000313" key="19">
    <source>
        <dbReference type="Proteomes" id="UP001530315"/>
    </source>
</evidence>
<evidence type="ECO:0000256" key="14">
    <source>
        <dbReference type="RuleBase" id="RU000617"/>
    </source>
</evidence>
<comment type="similarity">
    <text evidence="2 15">Belongs to the ATP-dependent DNA ligase family.</text>
</comment>
<dbReference type="Gene3D" id="2.40.50.140">
    <property type="entry name" value="Nucleic acid-binding proteins"/>
    <property type="match status" value="1"/>
</dbReference>
<evidence type="ECO:0000256" key="4">
    <source>
        <dbReference type="ARBA" id="ARBA00022618"/>
    </source>
</evidence>
<dbReference type="InterPro" id="IPR012340">
    <property type="entry name" value="NA-bd_OB-fold"/>
</dbReference>
<evidence type="ECO:0000256" key="7">
    <source>
        <dbReference type="ARBA" id="ARBA00022763"/>
    </source>
</evidence>
<dbReference type="InterPro" id="IPR012310">
    <property type="entry name" value="DNA_ligase_ATP-dep_cent"/>
</dbReference>
<dbReference type="EC" id="6.5.1.1" evidence="14"/>
<comment type="catalytic activity">
    <reaction evidence="13 14">
        <text>ATP + (deoxyribonucleotide)n-3'-hydroxyl + 5'-phospho-(deoxyribonucleotide)m = (deoxyribonucleotide)n+m + AMP + diphosphate.</text>
        <dbReference type="EC" id="6.5.1.1"/>
    </reaction>
</comment>
<dbReference type="InterPro" id="IPR050191">
    <property type="entry name" value="ATP-dep_DNA_ligase"/>
</dbReference>
<dbReference type="CDD" id="cd07969">
    <property type="entry name" value="OBF_DNA_ligase_I"/>
    <property type="match status" value="1"/>
</dbReference>
<evidence type="ECO:0000256" key="6">
    <source>
        <dbReference type="ARBA" id="ARBA00022741"/>
    </source>
</evidence>
<reference evidence="18 19" key="1">
    <citation type="submission" date="2024-10" db="EMBL/GenBank/DDBJ databases">
        <title>Updated reference genomes for cyclostephanoid diatoms.</title>
        <authorList>
            <person name="Roberts W.R."/>
            <person name="Alverson A.J."/>
        </authorList>
    </citation>
    <scope>NUCLEOTIDE SEQUENCE [LARGE SCALE GENOMIC DNA]</scope>
    <source>
        <strain evidence="18 19">AJA276-08</strain>
    </source>
</reference>
<dbReference type="InterPro" id="IPR012308">
    <property type="entry name" value="DNA_ligase_ATP-dep_N"/>
</dbReference>
<evidence type="ECO:0000256" key="9">
    <source>
        <dbReference type="ARBA" id="ARBA00023172"/>
    </source>
</evidence>
<evidence type="ECO:0000256" key="15">
    <source>
        <dbReference type="RuleBase" id="RU004196"/>
    </source>
</evidence>
<evidence type="ECO:0000256" key="1">
    <source>
        <dbReference type="ARBA" id="ARBA00004123"/>
    </source>
</evidence>
<evidence type="ECO:0000256" key="3">
    <source>
        <dbReference type="ARBA" id="ARBA00022598"/>
    </source>
</evidence>
<dbReference type="EMBL" id="JALLAZ020001298">
    <property type="protein sequence ID" value="KAL3777319.1"/>
    <property type="molecule type" value="Genomic_DNA"/>
</dbReference>
<dbReference type="GO" id="GO:0006310">
    <property type="term" value="P:DNA recombination"/>
    <property type="evidence" value="ECO:0007669"/>
    <property type="project" value="UniProtKB-KW"/>
</dbReference>
<dbReference type="SUPFAM" id="SSF117018">
    <property type="entry name" value="ATP-dependent DNA ligase DNA-binding domain"/>
    <property type="match status" value="1"/>
</dbReference>
<dbReference type="GO" id="GO:0003910">
    <property type="term" value="F:DNA ligase (ATP) activity"/>
    <property type="evidence" value="ECO:0007669"/>
    <property type="project" value="UniProtKB-EC"/>
</dbReference>
<dbReference type="FunFam" id="3.30.470.30:FF:000002">
    <property type="entry name" value="DNA ligase"/>
    <property type="match status" value="1"/>
</dbReference>
<evidence type="ECO:0000256" key="2">
    <source>
        <dbReference type="ARBA" id="ARBA00007572"/>
    </source>
</evidence>
<evidence type="ECO:0000259" key="17">
    <source>
        <dbReference type="PROSITE" id="PS50160"/>
    </source>
</evidence>
<keyword evidence="6 14" id="KW-0547">Nucleotide-binding</keyword>
<dbReference type="PANTHER" id="PTHR45674">
    <property type="entry name" value="DNA LIGASE 1/3 FAMILY MEMBER"/>
    <property type="match status" value="1"/>
</dbReference>
<keyword evidence="8 14" id="KW-0067">ATP-binding</keyword>
<dbReference type="SUPFAM" id="SSF56091">
    <property type="entry name" value="DNA ligase/mRNA capping enzyme, catalytic domain"/>
    <property type="match status" value="1"/>
</dbReference>
<evidence type="ECO:0000256" key="10">
    <source>
        <dbReference type="ARBA" id="ARBA00023204"/>
    </source>
</evidence>
<dbReference type="Pfam" id="PF04679">
    <property type="entry name" value="DNA_ligase_A_C"/>
    <property type="match status" value="1"/>
</dbReference>
<keyword evidence="10 14" id="KW-0234">DNA repair</keyword>
<dbReference type="NCBIfam" id="TIGR00574">
    <property type="entry name" value="dnl1"/>
    <property type="match status" value="1"/>
</dbReference>
<dbReference type="Gene3D" id="1.10.3260.10">
    <property type="entry name" value="DNA ligase, ATP-dependent, N-terminal domain"/>
    <property type="match status" value="1"/>
</dbReference>
<gene>
    <name evidence="18" type="ORF">ACHAW5_005955</name>
</gene>
<keyword evidence="4" id="KW-0132">Cell division</keyword>
<evidence type="ECO:0000256" key="5">
    <source>
        <dbReference type="ARBA" id="ARBA00022705"/>
    </source>
</evidence>
<keyword evidence="7 14" id="KW-0227">DNA damage</keyword>
<dbReference type="Pfam" id="PF01068">
    <property type="entry name" value="DNA_ligase_A_M"/>
    <property type="match status" value="1"/>
</dbReference>
<keyword evidence="3 14" id="KW-0436">Ligase</keyword>
<accession>A0ABD3NNJ7</accession>
<evidence type="ECO:0000256" key="12">
    <source>
        <dbReference type="ARBA" id="ARBA00023306"/>
    </source>
</evidence>
<dbReference type="Pfam" id="PF04675">
    <property type="entry name" value="DNA_ligase_A_N"/>
    <property type="match status" value="1"/>
</dbReference>
<evidence type="ECO:0000256" key="11">
    <source>
        <dbReference type="ARBA" id="ARBA00023242"/>
    </source>
</evidence>
<organism evidence="18 19">
    <name type="scientific">Stephanodiscus triporus</name>
    <dbReference type="NCBI Taxonomy" id="2934178"/>
    <lineage>
        <taxon>Eukaryota</taxon>
        <taxon>Sar</taxon>
        <taxon>Stramenopiles</taxon>
        <taxon>Ochrophyta</taxon>
        <taxon>Bacillariophyta</taxon>
        <taxon>Coscinodiscophyceae</taxon>
        <taxon>Thalassiosirophycidae</taxon>
        <taxon>Stephanodiscales</taxon>
        <taxon>Stephanodiscaceae</taxon>
        <taxon>Stephanodiscus</taxon>
    </lineage>
</organism>
<sequence length="554" mass="61023">MPLPPKNAALADLRSSTSRGREIERMRAHPLKANVTGSQSQKWKVDKIKSLLVRAKGTESRYIIRGLQGKLRIGLAQSTVLASLAHAALLTRPAGVAHTSEGRLEEIRNMDGTDEAFPDAARKLCCSPPPPLDVQLEAAVAIVKRAYNEVPSYDSLLDALLSQPLHELHRHCSLTPGVPVGPMLAKPTKSIKDVLKRLDGMRFTLEYKYDGERAQVHMLPNGETRVFSRSLLDSSEKFPEVPLYVRESCAASGVTDFVLDAEVVAFNRETGQFAPFQVLSTRKRTGESAESAKIRVIVQAFDLMYLNGKSLLDKTLAERRDLMKRNFLPIDDKFQYATSMDHKEDGDTAAIEEFLDAAVKGQCEGLMVKTLDENAAYEPSRRSLNWLKLKKDYLDGLGDSVDLVPLGATGVYGAYLLACYDEDTEEFQSVCKIGTGFSDEDLKELAASLNNHTIPEKSSQYNVSDVLACDVWFDAVQVWEVKAADLSKSSTHKGAVDKTGEVGRGIGLRFPRFERVRPDKKPEAATTSDQILEMYYAQDSIVGGGDGGDDMDGI</sequence>
<protein>
    <recommendedName>
        <fullName evidence="14">DNA ligase</fullName>
        <ecNumber evidence="14">6.5.1.1</ecNumber>
    </recommendedName>
</protein>
<evidence type="ECO:0000256" key="8">
    <source>
        <dbReference type="ARBA" id="ARBA00022840"/>
    </source>
</evidence>
<evidence type="ECO:0000256" key="13">
    <source>
        <dbReference type="ARBA" id="ARBA00034003"/>
    </source>
</evidence>
<dbReference type="GO" id="GO:0006281">
    <property type="term" value="P:DNA repair"/>
    <property type="evidence" value="ECO:0007669"/>
    <property type="project" value="UniProtKB-KW"/>
</dbReference>
<dbReference type="Gene3D" id="3.30.1490.70">
    <property type="match status" value="1"/>
</dbReference>
<dbReference type="SUPFAM" id="SSF50249">
    <property type="entry name" value="Nucleic acid-binding proteins"/>
    <property type="match status" value="1"/>
</dbReference>
<dbReference type="Gene3D" id="3.30.470.30">
    <property type="entry name" value="DNA ligase/mRNA capping enzyme"/>
    <property type="match status" value="1"/>
</dbReference>
<dbReference type="GO" id="GO:0051301">
    <property type="term" value="P:cell division"/>
    <property type="evidence" value="ECO:0007669"/>
    <property type="project" value="UniProtKB-KW"/>
</dbReference>
<proteinExistence type="inferred from homology"/>
<comment type="caution">
    <text evidence="18">The sequence shown here is derived from an EMBL/GenBank/DDBJ whole genome shotgun (WGS) entry which is preliminary data.</text>
</comment>
<name>A0ABD3NNJ7_9STRA</name>
<dbReference type="InterPro" id="IPR012309">
    <property type="entry name" value="DNA_ligase_ATP-dep_C"/>
</dbReference>
<keyword evidence="5" id="KW-0235">DNA replication</keyword>
<feature type="region of interest" description="Disordered" evidence="16">
    <location>
        <begin position="1"/>
        <end position="20"/>
    </location>
</feature>
<dbReference type="PROSITE" id="PS00697">
    <property type="entry name" value="DNA_LIGASE_A1"/>
    <property type="match status" value="1"/>
</dbReference>
<keyword evidence="11" id="KW-0539">Nucleus</keyword>
<dbReference type="InterPro" id="IPR016059">
    <property type="entry name" value="DNA_ligase_ATP-dep_CS"/>
</dbReference>
<comment type="subcellular location">
    <subcellularLocation>
        <location evidence="1">Nucleus</location>
    </subcellularLocation>
</comment>
<evidence type="ECO:0000313" key="18">
    <source>
        <dbReference type="EMBL" id="KAL3777319.1"/>
    </source>
</evidence>
<dbReference type="CDD" id="cd07900">
    <property type="entry name" value="Adenylation_DNA_ligase_I_Euk"/>
    <property type="match status" value="1"/>
</dbReference>
<dbReference type="InterPro" id="IPR036599">
    <property type="entry name" value="DNA_ligase_N_sf"/>
</dbReference>
<keyword evidence="12" id="KW-0131">Cell cycle</keyword>
<feature type="domain" description="ATP-dependent DNA ligase family profile" evidence="17">
    <location>
        <begin position="289"/>
        <end position="421"/>
    </location>
</feature>
<dbReference type="GO" id="GO:0005524">
    <property type="term" value="F:ATP binding"/>
    <property type="evidence" value="ECO:0007669"/>
    <property type="project" value="UniProtKB-KW"/>
</dbReference>